<feature type="region of interest" description="Disordered" evidence="1">
    <location>
        <begin position="60"/>
        <end position="80"/>
    </location>
</feature>
<proteinExistence type="predicted"/>
<gene>
    <name evidence="2" type="ordered locus">SCATT_48830</name>
</gene>
<sequence>MAEHDSGVPAERLDDRVLLRELEAIHRTRHETLLHGSAEALATHTARMRELEAEYLRRHPARVPAAGRTRAGARARATEE</sequence>
<dbReference type="EMBL" id="CP003219">
    <property type="protein sequence ID" value="AEW97254.1"/>
    <property type="molecule type" value="Genomic_DNA"/>
</dbReference>
<dbReference type="KEGG" id="scy:SCATT_48830"/>
<keyword evidence="3" id="KW-1185">Reference proteome</keyword>
<dbReference type="PATRIC" id="fig|1003195.11.peg.6318"/>
<dbReference type="STRING" id="1003195.SCATT_48830"/>
<organism evidence="2 3">
    <name type="scientific">Streptantibioticus cattleyicolor (strain ATCC 35852 / DSM 46488 / JCM 4925 / NBRC 14057 / NRRL 8057)</name>
    <name type="common">Streptomyces cattleya</name>
    <dbReference type="NCBI Taxonomy" id="1003195"/>
    <lineage>
        <taxon>Bacteria</taxon>
        <taxon>Bacillati</taxon>
        <taxon>Actinomycetota</taxon>
        <taxon>Actinomycetes</taxon>
        <taxon>Kitasatosporales</taxon>
        <taxon>Streptomycetaceae</taxon>
        <taxon>Streptantibioticus</taxon>
    </lineage>
</organism>
<name>F8JRS3_STREN</name>
<evidence type="ECO:0000256" key="1">
    <source>
        <dbReference type="SAM" id="MobiDB-lite"/>
    </source>
</evidence>
<dbReference type="Proteomes" id="UP000007842">
    <property type="component" value="Chromosome"/>
</dbReference>
<dbReference type="KEGG" id="sct:SCAT_4889"/>
<accession>F8JRS3</accession>
<dbReference type="AlphaFoldDB" id="F8JRS3"/>
<dbReference type="Pfam" id="PF19655">
    <property type="entry name" value="DUF6158"/>
    <property type="match status" value="1"/>
</dbReference>
<accession>G8WXV5</accession>
<protein>
    <submittedName>
        <fullName evidence="2">Uncharacterized protein</fullName>
    </submittedName>
</protein>
<dbReference type="RefSeq" id="WP_014145593.1">
    <property type="nucleotide sequence ID" value="NC_016111.1"/>
</dbReference>
<dbReference type="eggNOG" id="ENOG5032Y7X">
    <property type="taxonomic scope" value="Bacteria"/>
</dbReference>
<dbReference type="OrthoDB" id="4859584at2"/>
<evidence type="ECO:0000313" key="2">
    <source>
        <dbReference type="EMBL" id="AEW97254.1"/>
    </source>
</evidence>
<evidence type="ECO:0000313" key="3">
    <source>
        <dbReference type="Proteomes" id="UP000007842"/>
    </source>
</evidence>
<reference evidence="3" key="1">
    <citation type="submission" date="2011-12" db="EMBL/GenBank/DDBJ databases">
        <title>Complete genome sequence of Streptomyces cattleya strain DSM 46488.</title>
        <authorList>
            <person name="Ou H.-Y."/>
            <person name="Li P."/>
            <person name="Zhao C."/>
            <person name="O'Hagan D."/>
            <person name="Deng Z."/>
        </authorList>
    </citation>
    <scope>NUCLEOTIDE SEQUENCE [LARGE SCALE GENOMIC DNA]</scope>
    <source>
        <strain evidence="3">ATCC 35852 / DSM 46488 / JCM 4925 / NBRC 14057 / NRRL 8057</strain>
    </source>
</reference>
<feature type="compositionally biased region" description="Low complexity" evidence="1">
    <location>
        <begin position="62"/>
        <end position="80"/>
    </location>
</feature>
<dbReference type="InterPro" id="IPR046156">
    <property type="entry name" value="DUF6158"/>
</dbReference>
<dbReference type="HOGENOM" id="CLU_179200_1_0_11"/>